<protein>
    <submittedName>
        <fullName evidence="1">Uncharacterized protein</fullName>
    </submittedName>
</protein>
<proteinExistence type="predicted"/>
<organism evidence="1">
    <name type="scientific">Arundo donax</name>
    <name type="common">Giant reed</name>
    <name type="synonym">Donax arundinaceus</name>
    <dbReference type="NCBI Taxonomy" id="35708"/>
    <lineage>
        <taxon>Eukaryota</taxon>
        <taxon>Viridiplantae</taxon>
        <taxon>Streptophyta</taxon>
        <taxon>Embryophyta</taxon>
        <taxon>Tracheophyta</taxon>
        <taxon>Spermatophyta</taxon>
        <taxon>Magnoliopsida</taxon>
        <taxon>Liliopsida</taxon>
        <taxon>Poales</taxon>
        <taxon>Poaceae</taxon>
        <taxon>PACMAD clade</taxon>
        <taxon>Arundinoideae</taxon>
        <taxon>Arundineae</taxon>
        <taxon>Arundo</taxon>
    </lineage>
</organism>
<evidence type="ECO:0000313" key="1">
    <source>
        <dbReference type="EMBL" id="JAD55143.1"/>
    </source>
</evidence>
<sequence length="93" mass="10855">MCIVSKYFLSVCIKCNELYPQIFHSYKASPLVPPSLFSWRMSKTSGPCLVYVLRINDLHIVFTGNIHWPIANKYKPSLSRQCHETMLEMQQVF</sequence>
<reference evidence="1" key="2">
    <citation type="journal article" date="2015" name="Data Brief">
        <title>Shoot transcriptome of the giant reed, Arundo donax.</title>
        <authorList>
            <person name="Barrero R.A."/>
            <person name="Guerrero F.D."/>
            <person name="Moolhuijzen P."/>
            <person name="Goolsby J.A."/>
            <person name="Tidwell J."/>
            <person name="Bellgard S.E."/>
            <person name="Bellgard M.I."/>
        </authorList>
    </citation>
    <scope>NUCLEOTIDE SEQUENCE</scope>
    <source>
        <tissue evidence="1">Shoot tissue taken approximately 20 cm above the soil surface</tissue>
    </source>
</reference>
<dbReference type="EMBL" id="GBRH01242752">
    <property type="protein sequence ID" value="JAD55143.1"/>
    <property type="molecule type" value="Transcribed_RNA"/>
</dbReference>
<accession>A0A0A9AZ59</accession>
<name>A0A0A9AZ59_ARUDO</name>
<reference evidence="1" key="1">
    <citation type="submission" date="2014-09" db="EMBL/GenBank/DDBJ databases">
        <authorList>
            <person name="Magalhaes I.L.F."/>
            <person name="Oliveira U."/>
            <person name="Santos F.R."/>
            <person name="Vidigal T.H.D.A."/>
            <person name="Brescovit A.D."/>
            <person name="Santos A.J."/>
        </authorList>
    </citation>
    <scope>NUCLEOTIDE SEQUENCE</scope>
    <source>
        <tissue evidence="1">Shoot tissue taken approximately 20 cm above the soil surface</tissue>
    </source>
</reference>
<dbReference type="AlphaFoldDB" id="A0A0A9AZ59"/>